<protein>
    <submittedName>
        <fullName evidence="4">Inactive transglutaminase family protein</fullName>
    </submittedName>
</protein>
<comment type="caution">
    <text evidence="4">The sequence shown here is derived from an EMBL/GenBank/DDBJ whole genome shotgun (WGS) entry which is preliminary data.</text>
</comment>
<feature type="transmembrane region" description="Helical" evidence="1">
    <location>
        <begin position="337"/>
        <end position="363"/>
    </location>
</feature>
<dbReference type="Pfam" id="PF14400">
    <property type="entry name" value="Transglut_i_TM"/>
    <property type="match status" value="1"/>
</dbReference>
<dbReference type="EMBL" id="BAABFC010000009">
    <property type="protein sequence ID" value="GAA4496254.1"/>
    <property type="molecule type" value="Genomic_DNA"/>
</dbReference>
<proteinExistence type="predicted"/>
<keyword evidence="1" id="KW-1133">Transmembrane helix</keyword>
<feature type="transmembrane region" description="Helical" evidence="1">
    <location>
        <begin position="375"/>
        <end position="398"/>
    </location>
</feature>
<dbReference type="InterPro" id="IPR025838">
    <property type="entry name" value="Transglut_i_TM"/>
</dbReference>
<dbReference type="Proteomes" id="UP001501321">
    <property type="component" value="Unassembled WGS sequence"/>
</dbReference>
<evidence type="ECO:0000313" key="5">
    <source>
        <dbReference type="Proteomes" id="UP001501321"/>
    </source>
</evidence>
<keyword evidence="5" id="KW-1185">Reference proteome</keyword>
<dbReference type="RefSeq" id="WP_345010837.1">
    <property type="nucleotide sequence ID" value="NZ_BAABFC010000009.1"/>
</dbReference>
<feature type="transmembrane region" description="Helical" evidence="1">
    <location>
        <begin position="6"/>
        <end position="24"/>
    </location>
</feature>
<dbReference type="InterPro" id="IPR025840">
    <property type="entry name" value="7TM_transglut"/>
</dbReference>
<sequence>MVSRRPFYIAVIVLYVLGIALMLYRHIAFEVPWLPGELRDVWSLEAKVEFDADGGPATASLAIPSTQNGYTLIDQAAASPGYGLTFGSKDNANRAIWTIREAHGHQELYFRADMLSDPYAKVMLTPPEVVKPLFKEAVETAMRQLLDEAKAESADPFSLTQAILRQLQDKQLNVELLKEHKTPAELVVDLLGMSNVPARVVRAISLEDGRRRQSLTNYVQVFSADGSQYRLFSVEPKPSSANPLLMWEYQSVPLLDVTGGSNSRVTFSIIKKQVSVARALSAKFQNTELLNLSVDALPLEEQALFKGILLLPIGVMVVVFLRIIVGLKTSGTFMPVLIAVAFIQTNLTVGLLGFLSIVGVGLVIRSYLSRLNLLLVARISAVIITVIGIIGVLSFLTYKLGLTQGMKITFFPMIILSWTIERMSILWEEEGPKEVVKQGGGSLLVAVLAYLAMDNGLIQHLTFNFLGLQLVLMATVLLMGNYTGYRLSELKRFKPLVDELKK</sequence>
<feature type="transmembrane region" description="Helical" evidence="1">
    <location>
        <begin position="465"/>
        <end position="485"/>
    </location>
</feature>
<dbReference type="Pfam" id="PF14402">
    <property type="entry name" value="7TM_transglut"/>
    <property type="match status" value="1"/>
</dbReference>
<accession>A0ABP8Q1V7</accession>
<name>A0ABP8Q1V7_9GAMM</name>
<feature type="transmembrane region" description="Helical" evidence="1">
    <location>
        <begin position="303"/>
        <end position="325"/>
    </location>
</feature>
<organism evidence="4 5">
    <name type="scientific">Pseudaeromonas paramecii</name>
    <dbReference type="NCBI Taxonomy" id="2138166"/>
    <lineage>
        <taxon>Bacteria</taxon>
        <taxon>Pseudomonadati</taxon>
        <taxon>Pseudomonadota</taxon>
        <taxon>Gammaproteobacteria</taxon>
        <taxon>Aeromonadales</taxon>
        <taxon>Aeromonadaceae</taxon>
        <taxon>Pseudaeromonas</taxon>
    </lineage>
</organism>
<evidence type="ECO:0000313" key="4">
    <source>
        <dbReference type="EMBL" id="GAA4496254.1"/>
    </source>
</evidence>
<keyword evidence="1" id="KW-0812">Transmembrane</keyword>
<evidence type="ECO:0000256" key="1">
    <source>
        <dbReference type="SAM" id="Phobius"/>
    </source>
</evidence>
<evidence type="ECO:0000259" key="2">
    <source>
        <dbReference type="Pfam" id="PF14400"/>
    </source>
</evidence>
<feature type="domain" description="Inactive transglutaminase fused to 7 transmembrane helices" evidence="2">
    <location>
        <begin position="24"/>
        <end position="180"/>
    </location>
</feature>
<gene>
    <name evidence="4" type="ORF">GCM10023095_10870</name>
</gene>
<evidence type="ECO:0000259" key="3">
    <source>
        <dbReference type="Pfam" id="PF14402"/>
    </source>
</evidence>
<reference evidence="5" key="1">
    <citation type="journal article" date="2019" name="Int. J. Syst. Evol. Microbiol.">
        <title>The Global Catalogue of Microorganisms (GCM) 10K type strain sequencing project: providing services to taxonomists for standard genome sequencing and annotation.</title>
        <authorList>
            <consortium name="The Broad Institute Genomics Platform"/>
            <consortium name="The Broad Institute Genome Sequencing Center for Infectious Disease"/>
            <person name="Wu L."/>
            <person name="Ma J."/>
        </authorList>
    </citation>
    <scope>NUCLEOTIDE SEQUENCE [LARGE SCALE GENOMIC DNA]</scope>
    <source>
        <strain evidence="5">JCM 32226</strain>
    </source>
</reference>
<feature type="domain" description="7 transmembrane helices usually fused to an inactive transglutaminase" evidence="3">
    <location>
        <begin position="253"/>
        <end position="496"/>
    </location>
</feature>
<keyword evidence="1" id="KW-0472">Membrane</keyword>